<evidence type="ECO:0000256" key="7">
    <source>
        <dbReference type="HAMAP-Rule" id="MF_02065"/>
    </source>
</evidence>
<dbReference type="RefSeq" id="WP_345356315.1">
    <property type="nucleotide sequence ID" value="NZ_BAABHJ010000011.1"/>
</dbReference>
<feature type="site" description="Important for catalytic activity" evidence="7">
    <location>
        <position position="267"/>
    </location>
</feature>
<name>A0ABP8TJM1_9ACTN</name>
<comment type="similarity">
    <text evidence="7">Belongs to the transglycosylase MltG family.</text>
</comment>
<keyword evidence="6 7" id="KW-0961">Cell wall biogenesis/degradation</keyword>
<dbReference type="EMBL" id="BAABHJ010000011">
    <property type="protein sequence ID" value="GAA4609960.1"/>
    <property type="molecule type" value="Genomic_DNA"/>
</dbReference>
<dbReference type="Gene3D" id="3.30.1490.480">
    <property type="entry name" value="Endolytic murein transglycosylase"/>
    <property type="match status" value="1"/>
</dbReference>
<dbReference type="EC" id="4.2.2.29" evidence="7"/>
<keyword evidence="2 7" id="KW-0812">Transmembrane</keyword>
<dbReference type="Proteomes" id="UP001500212">
    <property type="component" value="Unassembled WGS sequence"/>
</dbReference>
<evidence type="ECO:0000256" key="6">
    <source>
        <dbReference type="ARBA" id="ARBA00023316"/>
    </source>
</evidence>
<comment type="catalytic activity">
    <reaction evidence="7">
        <text>a peptidoglycan chain = a peptidoglycan chain with N-acetyl-1,6-anhydromuramyl-[peptide] at the reducing end + a peptidoglycan chain with N-acetylglucosamine at the non-reducing end.</text>
        <dbReference type="EC" id="4.2.2.29"/>
    </reaction>
</comment>
<reference evidence="10" key="1">
    <citation type="journal article" date="2019" name="Int. J. Syst. Evol. Microbiol.">
        <title>The Global Catalogue of Microorganisms (GCM) 10K type strain sequencing project: providing services to taxonomists for standard genome sequencing and annotation.</title>
        <authorList>
            <consortium name="The Broad Institute Genomics Platform"/>
            <consortium name="The Broad Institute Genome Sequencing Center for Infectious Disease"/>
            <person name="Wu L."/>
            <person name="Ma J."/>
        </authorList>
    </citation>
    <scope>NUCLEOTIDE SEQUENCE [LARGE SCALE GENOMIC DNA]</scope>
    <source>
        <strain evidence="10">JCM 17938</strain>
    </source>
</reference>
<keyword evidence="3 7" id="KW-1133">Transmembrane helix</keyword>
<dbReference type="Pfam" id="PF02618">
    <property type="entry name" value="YceG"/>
    <property type="match status" value="1"/>
</dbReference>
<keyword evidence="5 7" id="KW-0456">Lyase</keyword>
<dbReference type="NCBIfam" id="TIGR00247">
    <property type="entry name" value="endolytic transglycosylase MltG"/>
    <property type="match status" value="1"/>
</dbReference>
<feature type="compositionally biased region" description="Basic residues" evidence="8">
    <location>
        <begin position="31"/>
        <end position="43"/>
    </location>
</feature>
<evidence type="ECO:0000256" key="5">
    <source>
        <dbReference type="ARBA" id="ARBA00023239"/>
    </source>
</evidence>
<comment type="function">
    <text evidence="7">Functions as a peptidoglycan terminase that cleaves nascent peptidoglycan strands endolytically to terminate their elongation.</text>
</comment>
<feature type="region of interest" description="Disordered" evidence="8">
    <location>
        <begin position="1"/>
        <end position="43"/>
    </location>
</feature>
<dbReference type="HAMAP" id="MF_02065">
    <property type="entry name" value="MltG"/>
    <property type="match status" value="1"/>
</dbReference>
<dbReference type="CDD" id="cd08010">
    <property type="entry name" value="MltG_like"/>
    <property type="match status" value="1"/>
</dbReference>
<keyword evidence="10" id="KW-1185">Reference proteome</keyword>
<evidence type="ECO:0000256" key="3">
    <source>
        <dbReference type="ARBA" id="ARBA00022989"/>
    </source>
</evidence>
<evidence type="ECO:0000256" key="1">
    <source>
        <dbReference type="ARBA" id="ARBA00022475"/>
    </source>
</evidence>
<accession>A0ABP8TJM1</accession>
<organism evidence="9 10">
    <name type="scientific">Actinoallomurus liliacearum</name>
    <dbReference type="NCBI Taxonomy" id="1080073"/>
    <lineage>
        <taxon>Bacteria</taxon>
        <taxon>Bacillati</taxon>
        <taxon>Actinomycetota</taxon>
        <taxon>Actinomycetes</taxon>
        <taxon>Streptosporangiales</taxon>
        <taxon>Thermomonosporaceae</taxon>
        <taxon>Actinoallomurus</taxon>
    </lineage>
</organism>
<evidence type="ECO:0000256" key="2">
    <source>
        <dbReference type="ARBA" id="ARBA00022692"/>
    </source>
</evidence>
<protein>
    <recommendedName>
        <fullName evidence="7">Endolytic murein transglycosylase</fullName>
        <ecNumber evidence="7">4.2.2.29</ecNumber>
    </recommendedName>
    <alternativeName>
        <fullName evidence="7">Peptidoglycan lytic transglycosylase</fullName>
    </alternativeName>
    <alternativeName>
        <fullName evidence="7">Peptidoglycan polymerization terminase</fullName>
    </alternativeName>
</protein>
<comment type="subcellular location">
    <subcellularLocation>
        <location evidence="7">Cell membrane</location>
        <topology evidence="7">Single-pass membrane protein</topology>
    </subcellularLocation>
</comment>
<gene>
    <name evidence="7 9" type="primary">mltG</name>
    <name evidence="9" type="ORF">GCM10023195_40530</name>
</gene>
<feature type="transmembrane region" description="Helical" evidence="7">
    <location>
        <begin position="47"/>
        <end position="68"/>
    </location>
</feature>
<dbReference type="PANTHER" id="PTHR30518:SF2">
    <property type="entry name" value="ENDOLYTIC MUREIN TRANSGLYCOSYLASE"/>
    <property type="match status" value="1"/>
</dbReference>
<keyword evidence="4 7" id="KW-0472">Membrane</keyword>
<comment type="caution">
    <text evidence="9">The sequence shown here is derived from an EMBL/GenBank/DDBJ whole genome shotgun (WGS) entry which is preliminary data.</text>
</comment>
<dbReference type="PANTHER" id="PTHR30518">
    <property type="entry name" value="ENDOLYTIC MUREIN TRANSGLYCOSYLASE"/>
    <property type="match status" value="1"/>
</dbReference>
<evidence type="ECO:0000313" key="10">
    <source>
        <dbReference type="Proteomes" id="UP001500212"/>
    </source>
</evidence>
<evidence type="ECO:0000313" key="9">
    <source>
        <dbReference type="EMBL" id="GAA4609960.1"/>
    </source>
</evidence>
<dbReference type="InterPro" id="IPR003770">
    <property type="entry name" value="MLTG-like"/>
</dbReference>
<evidence type="ECO:0000256" key="4">
    <source>
        <dbReference type="ARBA" id="ARBA00023136"/>
    </source>
</evidence>
<keyword evidence="1 7" id="KW-1003">Cell membrane</keyword>
<proteinExistence type="inferred from homology"/>
<sequence length="391" mass="42815">MSDADLDFLRQLSERQQQRPEPPGGAPRAGRGGRGRRRKKSRKGRRLAPFIALAFLLVVVCGGGYVGLTTINGMLNPPDYKGEGSGSVTVWIHEGDSVALMANRLKDAGVVKSVDAFIKLATKDTRATSIQPGYYHLRRQMSVKSALDLLLSDASRAGRLTIPEGKRVVQILPLLASKTHIPLKDFQKAAKHPEKLGLPSYAKGRLEGYLYPFTYDPDPKATATQVLRSMVDQFKKVAANVDLEAKARDLGMSPGDVVTIASLVQAESGRAEDMPKVARVIDNRIHSSQPWMRKLQFDSTVMYALGKYNTVATLAETKTQSPYNTYVVSGLPPGPIDNPGEVALKAALEPAKGDWLYFVAPDPKNKITKFTSSYPEFQKLKQELARNTGHG</sequence>
<evidence type="ECO:0000256" key="8">
    <source>
        <dbReference type="SAM" id="MobiDB-lite"/>
    </source>
</evidence>